<comment type="caution">
    <text evidence="2">The sequence shown here is derived from an EMBL/GenBank/DDBJ whole genome shotgun (WGS) entry which is preliminary data.</text>
</comment>
<reference evidence="2 3" key="1">
    <citation type="submission" date="2018-10" db="EMBL/GenBank/DDBJ databases">
        <title>Tessaracoccus antarcticuss sp. nov., isolated from sediment.</title>
        <authorList>
            <person name="Zhou L.Y."/>
            <person name="Du Z.J."/>
        </authorList>
    </citation>
    <scope>NUCLEOTIDE SEQUENCE [LARGE SCALE GENOMIC DNA]</scope>
    <source>
        <strain evidence="2 3">JDX10</strain>
    </source>
</reference>
<name>A0A3M0GC35_9ACTN</name>
<evidence type="ECO:0000259" key="1">
    <source>
        <dbReference type="Pfam" id="PF13223"/>
    </source>
</evidence>
<organism evidence="2 3">
    <name type="scientific">Tessaracoccus antarcticus</name>
    <dbReference type="NCBI Taxonomy" id="2479848"/>
    <lineage>
        <taxon>Bacteria</taxon>
        <taxon>Bacillati</taxon>
        <taxon>Actinomycetota</taxon>
        <taxon>Actinomycetes</taxon>
        <taxon>Propionibacteriales</taxon>
        <taxon>Propionibacteriaceae</taxon>
        <taxon>Tessaracoccus</taxon>
    </lineage>
</organism>
<evidence type="ECO:0000313" key="3">
    <source>
        <dbReference type="Proteomes" id="UP000275256"/>
    </source>
</evidence>
<dbReference type="EMBL" id="REFW01000002">
    <property type="protein sequence ID" value="RMB60172.1"/>
    <property type="molecule type" value="Genomic_DNA"/>
</dbReference>
<feature type="domain" description="DUF4031" evidence="1">
    <location>
        <begin position="3"/>
        <end position="77"/>
    </location>
</feature>
<sequence length="96" mass="11064">MAILIDPPIWPAHGTTFSHLVSDVSHEELHNFAERAEVSPRAFDRDHYDVPAHMYDQLVTMGAIPVRSKDLVQRLIASGLRRRKHEWPATRHFTRG</sequence>
<dbReference type="Proteomes" id="UP000275256">
    <property type="component" value="Unassembled WGS sequence"/>
</dbReference>
<dbReference type="OrthoDB" id="9808993at2"/>
<dbReference type="AlphaFoldDB" id="A0A3M0GC35"/>
<accession>A0A3M0GC35</accession>
<protein>
    <submittedName>
        <fullName evidence="2">DUF4031 domain-containing protein</fullName>
    </submittedName>
</protein>
<dbReference type="RefSeq" id="WP_121901652.1">
    <property type="nucleotide sequence ID" value="NZ_REFW01000002.1"/>
</dbReference>
<gene>
    <name evidence="2" type="ORF">EAX62_10825</name>
</gene>
<dbReference type="Pfam" id="PF13223">
    <property type="entry name" value="DUF4031"/>
    <property type="match status" value="1"/>
</dbReference>
<proteinExistence type="predicted"/>
<dbReference type="InterPro" id="IPR025109">
    <property type="entry name" value="DUF4031"/>
</dbReference>
<evidence type="ECO:0000313" key="2">
    <source>
        <dbReference type="EMBL" id="RMB60172.1"/>
    </source>
</evidence>
<keyword evidence="3" id="KW-1185">Reference proteome</keyword>